<evidence type="ECO:0000256" key="6">
    <source>
        <dbReference type="ARBA" id="ARBA00023242"/>
    </source>
</evidence>
<dbReference type="InterPro" id="IPR036236">
    <property type="entry name" value="Znf_C2H2_sf"/>
</dbReference>
<keyword evidence="6" id="KW-0539">Nucleus</keyword>
<evidence type="ECO:0000313" key="9">
    <source>
        <dbReference type="EMBL" id="CAH0549438.1"/>
    </source>
</evidence>
<keyword evidence="2" id="KW-0479">Metal-binding</keyword>
<dbReference type="FunFam" id="3.30.160.60:FF:000100">
    <property type="entry name" value="Zinc finger 45-like"/>
    <property type="match status" value="1"/>
</dbReference>
<dbReference type="OrthoDB" id="1405595at2759"/>
<dbReference type="GO" id="GO:0008270">
    <property type="term" value="F:zinc ion binding"/>
    <property type="evidence" value="ECO:0007669"/>
    <property type="project" value="UniProtKB-KW"/>
</dbReference>
<dbReference type="GO" id="GO:0005634">
    <property type="term" value="C:nucleus"/>
    <property type="evidence" value="ECO:0007669"/>
    <property type="project" value="UniProtKB-SubCell"/>
</dbReference>
<evidence type="ECO:0000256" key="7">
    <source>
        <dbReference type="PROSITE-ProRule" id="PRU00042"/>
    </source>
</evidence>
<dbReference type="PANTHER" id="PTHR24394:SF44">
    <property type="entry name" value="ZINC FINGER PROTEIN 271-LIKE"/>
    <property type="match status" value="1"/>
</dbReference>
<dbReference type="Pfam" id="PF00096">
    <property type="entry name" value="zf-C2H2"/>
    <property type="match status" value="3"/>
</dbReference>
<name>A0A9P0AW31_BRAAE</name>
<keyword evidence="10" id="KW-1185">Reference proteome</keyword>
<dbReference type="AlphaFoldDB" id="A0A9P0AW31"/>
<dbReference type="FunFam" id="3.30.160.60:FF:000340">
    <property type="entry name" value="zinc finger protein 473 isoform X1"/>
    <property type="match status" value="1"/>
</dbReference>
<evidence type="ECO:0000313" key="10">
    <source>
        <dbReference type="Proteomes" id="UP001154078"/>
    </source>
</evidence>
<feature type="domain" description="C2H2-type" evidence="8">
    <location>
        <begin position="549"/>
        <end position="573"/>
    </location>
</feature>
<dbReference type="SUPFAM" id="SSF57667">
    <property type="entry name" value="beta-beta-alpha zinc fingers"/>
    <property type="match status" value="2"/>
</dbReference>
<gene>
    <name evidence="9" type="ORF">MELIAE_LOCUS2575</name>
</gene>
<dbReference type="SMART" id="SM00355">
    <property type="entry name" value="ZnF_C2H2"/>
    <property type="match status" value="5"/>
</dbReference>
<dbReference type="PANTHER" id="PTHR24394">
    <property type="entry name" value="ZINC FINGER PROTEIN"/>
    <property type="match status" value="1"/>
</dbReference>
<dbReference type="InterPro" id="IPR013087">
    <property type="entry name" value="Znf_C2H2_type"/>
</dbReference>
<comment type="subcellular location">
    <subcellularLocation>
        <location evidence="1">Nucleus</location>
    </subcellularLocation>
</comment>
<dbReference type="EMBL" id="OV121142">
    <property type="protein sequence ID" value="CAH0549438.1"/>
    <property type="molecule type" value="Genomic_DNA"/>
</dbReference>
<dbReference type="Proteomes" id="UP001154078">
    <property type="component" value="Chromosome 11"/>
</dbReference>
<keyword evidence="3" id="KW-0677">Repeat</keyword>
<keyword evidence="4 7" id="KW-0863">Zinc-finger</keyword>
<evidence type="ECO:0000256" key="4">
    <source>
        <dbReference type="ARBA" id="ARBA00022771"/>
    </source>
</evidence>
<evidence type="ECO:0000256" key="2">
    <source>
        <dbReference type="ARBA" id="ARBA00022723"/>
    </source>
</evidence>
<feature type="domain" description="C2H2-type" evidence="8">
    <location>
        <begin position="492"/>
        <end position="519"/>
    </location>
</feature>
<evidence type="ECO:0000256" key="5">
    <source>
        <dbReference type="ARBA" id="ARBA00022833"/>
    </source>
</evidence>
<accession>A0A9P0AW31</accession>
<dbReference type="GO" id="GO:0000981">
    <property type="term" value="F:DNA-binding transcription factor activity, RNA polymerase II-specific"/>
    <property type="evidence" value="ECO:0007669"/>
    <property type="project" value="TreeGrafter"/>
</dbReference>
<keyword evidence="5" id="KW-0862">Zinc</keyword>
<dbReference type="Gene3D" id="3.30.160.60">
    <property type="entry name" value="Classic Zinc Finger"/>
    <property type="match status" value="4"/>
</dbReference>
<protein>
    <recommendedName>
        <fullName evidence="8">C2H2-type domain-containing protein</fullName>
    </recommendedName>
</protein>
<proteinExistence type="predicted"/>
<evidence type="ECO:0000256" key="3">
    <source>
        <dbReference type="ARBA" id="ARBA00022737"/>
    </source>
</evidence>
<organism evidence="9 10">
    <name type="scientific">Brassicogethes aeneus</name>
    <name type="common">Rape pollen beetle</name>
    <name type="synonym">Meligethes aeneus</name>
    <dbReference type="NCBI Taxonomy" id="1431903"/>
    <lineage>
        <taxon>Eukaryota</taxon>
        <taxon>Metazoa</taxon>
        <taxon>Ecdysozoa</taxon>
        <taxon>Arthropoda</taxon>
        <taxon>Hexapoda</taxon>
        <taxon>Insecta</taxon>
        <taxon>Pterygota</taxon>
        <taxon>Neoptera</taxon>
        <taxon>Endopterygota</taxon>
        <taxon>Coleoptera</taxon>
        <taxon>Polyphaga</taxon>
        <taxon>Cucujiformia</taxon>
        <taxon>Nitidulidae</taxon>
        <taxon>Meligethinae</taxon>
        <taxon>Brassicogethes</taxon>
    </lineage>
</organism>
<feature type="domain" description="C2H2-type" evidence="8">
    <location>
        <begin position="520"/>
        <end position="547"/>
    </location>
</feature>
<dbReference type="PROSITE" id="PS50157">
    <property type="entry name" value="ZINC_FINGER_C2H2_2"/>
    <property type="match status" value="4"/>
</dbReference>
<evidence type="ECO:0000256" key="1">
    <source>
        <dbReference type="ARBA" id="ARBA00004123"/>
    </source>
</evidence>
<dbReference type="PROSITE" id="PS00028">
    <property type="entry name" value="ZINC_FINGER_C2H2_1"/>
    <property type="match status" value="4"/>
</dbReference>
<sequence>MSQLLKLEEEEVHYVFDNSELVLDSSEINEDIIYSDGTQAILVNGHIIQGDSQTIVLQEGDDLAQYYVDENNEQILITEENEDAMEENSVVQYIEQDDCNGEQQVVYISNSDQLILNDVIETDNLENDEYEVNQLELNGEVVDFDDIMQQENQGGSTIVDENGFLLNGYHYAVLKDGKLHLKTYTPEEQQEVDPLLNTMDVNETDLSKITGKNLLTGQTVTLHKYLDKIHRKNTEIKSWSRKKTDLNNLLNKKLPLCKTSDGKRLIGKVIHVEKRLVDIEASEGNTGEMQTNVCETETEQVQLPPQTVVEERKVSTKKVCKVDPEDQEHISRTLAGIMTMETVKKKLLDKTIVIRLLEKKHIKENKSRKRVSYSVGHMEQQQNEMENEEKWVYVQHADENEVILYEHSVNISIQMTIELNGERKVKVILNDENFQTPGQEKHSCQECGKHFSNPQSLKRHMQNNKLKCETCFQRFGHELAFKKHMATHVKSFQCEVCMKKFVGFAEYNQHKKVHSNDSCFECFTCGKSFSRYSNLMRHVEIHRGGEALYTCDICGSSYNYISSLTRHIVQNHI</sequence>
<reference evidence="9" key="1">
    <citation type="submission" date="2021-12" db="EMBL/GenBank/DDBJ databases">
        <authorList>
            <person name="King R."/>
        </authorList>
    </citation>
    <scope>NUCLEOTIDE SEQUENCE</scope>
</reference>
<feature type="domain" description="C2H2-type" evidence="8">
    <location>
        <begin position="442"/>
        <end position="462"/>
    </location>
</feature>
<evidence type="ECO:0000259" key="8">
    <source>
        <dbReference type="PROSITE" id="PS50157"/>
    </source>
</evidence>